<comment type="catalytic activity">
    <reaction evidence="1">
        <text>Hydrolyzes the link between N-acetylmuramoyl residues and L-amino acid residues in certain cell-wall glycopeptides.</text>
        <dbReference type="EC" id="3.5.1.28"/>
    </reaction>
</comment>
<dbReference type="Pfam" id="PF01520">
    <property type="entry name" value="Amidase_3"/>
    <property type="match status" value="1"/>
</dbReference>
<name>A0A7J5TXY5_9BACT</name>
<proteinExistence type="predicted"/>
<dbReference type="EMBL" id="WELI01000006">
    <property type="protein sequence ID" value="KAB7729437.1"/>
    <property type="molecule type" value="Genomic_DNA"/>
</dbReference>
<organism evidence="5 6">
    <name type="scientific">Rudanella paleaurantiibacter</name>
    <dbReference type="NCBI Taxonomy" id="2614655"/>
    <lineage>
        <taxon>Bacteria</taxon>
        <taxon>Pseudomonadati</taxon>
        <taxon>Bacteroidota</taxon>
        <taxon>Cytophagia</taxon>
        <taxon>Cytophagales</taxon>
        <taxon>Cytophagaceae</taxon>
        <taxon>Rudanella</taxon>
    </lineage>
</organism>
<keyword evidence="3" id="KW-0378">Hydrolase</keyword>
<dbReference type="GO" id="GO:0009253">
    <property type="term" value="P:peptidoglycan catabolic process"/>
    <property type="evidence" value="ECO:0007669"/>
    <property type="project" value="InterPro"/>
</dbReference>
<dbReference type="InterPro" id="IPR050695">
    <property type="entry name" value="N-acetylmuramoyl_amidase_3"/>
</dbReference>
<dbReference type="PANTHER" id="PTHR30404:SF0">
    <property type="entry name" value="N-ACETYLMURAMOYL-L-ALANINE AMIDASE AMIC"/>
    <property type="match status" value="1"/>
</dbReference>
<dbReference type="EC" id="3.5.1.28" evidence="2"/>
<evidence type="ECO:0000256" key="2">
    <source>
        <dbReference type="ARBA" id="ARBA00011901"/>
    </source>
</evidence>
<sequence length="272" mass="30144">MKGSVIVWPLLAMTALPKPALLPQDTIPAATADAGRGNQLRTVVIDPGHGGKDPGCMTSRNRESRIVLKIALQLAKKIKTDMPEVRVILTRASDHFVDLAERAAIANRNRADLFISIHVNAHPKSKTLHGTETYTLGLHKTEGNLEVARRENAVILKEENYEQKYKGFNPNSPLAHIMLANYQHAFMASSINFAEKVERSFKYSAERRSHGVKQAGFVVLWRTTMPSVLVETGYLTNPDEERYLASAEGQDAISTSLFKAFASYKSEIETAN</sequence>
<accession>A0A7J5TXY5</accession>
<evidence type="ECO:0000313" key="5">
    <source>
        <dbReference type="EMBL" id="KAB7729437.1"/>
    </source>
</evidence>
<dbReference type="AlphaFoldDB" id="A0A7J5TXY5"/>
<feature type="domain" description="MurNAc-LAA" evidence="4">
    <location>
        <begin position="103"/>
        <end position="262"/>
    </location>
</feature>
<protein>
    <recommendedName>
        <fullName evidence="2">N-acetylmuramoyl-L-alanine amidase</fullName>
        <ecNumber evidence="2">3.5.1.28</ecNumber>
    </recommendedName>
</protein>
<dbReference type="GO" id="GO:0030288">
    <property type="term" value="C:outer membrane-bounded periplasmic space"/>
    <property type="evidence" value="ECO:0007669"/>
    <property type="project" value="TreeGrafter"/>
</dbReference>
<dbReference type="SUPFAM" id="SSF53187">
    <property type="entry name" value="Zn-dependent exopeptidases"/>
    <property type="match status" value="1"/>
</dbReference>
<dbReference type="Gene3D" id="3.40.630.40">
    <property type="entry name" value="Zn-dependent exopeptidases"/>
    <property type="match status" value="1"/>
</dbReference>
<evidence type="ECO:0000259" key="4">
    <source>
        <dbReference type="SMART" id="SM00646"/>
    </source>
</evidence>
<dbReference type="SMART" id="SM00646">
    <property type="entry name" value="Ami_3"/>
    <property type="match status" value="1"/>
</dbReference>
<evidence type="ECO:0000256" key="3">
    <source>
        <dbReference type="ARBA" id="ARBA00022801"/>
    </source>
</evidence>
<evidence type="ECO:0000313" key="6">
    <source>
        <dbReference type="Proteomes" id="UP000488299"/>
    </source>
</evidence>
<evidence type="ECO:0000256" key="1">
    <source>
        <dbReference type="ARBA" id="ARBA00001561"/>
    </source>
</evidence>
<dbReference type="CDD" id="cd02696">
    <property type="entry name" value="MurNAc-LAA"/>
    <property type="match status" value="1"/>
</dbReference>
<dbReference type="PANTHER" id="PTHR30404">
    <property type="entry name" value="N-ACETYLMURAMOYL-L-ALANINE AMIDASE"/>
    <property type="match status" value="1"/>
</dbReference>
<dbReference type="Proteomes" id="UP000488299">
    <property type="component" value="Unassembled WGS sequence"/>
</dbReference>
<dbReference type="GO" id="GO:0008745">
    <property type="term" value="F:N-acetylmuramoyl-L-alanine amidase activity"/>
    <property type="evidence" value="ECO:0007669"/>
    <property type="project" value="UniProtKB-EC"/>
</dbReference>
<gene>
    <name evidence="5" type="ORF">F5984_17350</name>
</gene>
<dbReference type="FunFam" id="3.40.630.40:FF:000005">
    <property type="entry name" value="N-acetylmuramoyl-L-alanine amidase (AmiA)"/>
    <property type="match status" value="1"/>
</dbReference>
<comment type="caution">
    <text evidence="5">The sequence shown here is derived from an EMBL/GenBank/DDBJ whole genome shotgun (WGS) entry which is preliminary data.</text>
</comment>
<keyword evidence="6" id="KW-1185">Reference proteome</keyword>
<dbReference type="InterPro" id="IPR002508">
    <property type="entry name" value="MurNAc-LAA_cat"/>
</dbReference>
<reference evidence="5 6" key="1">
    <citation type="submission" date="2019-10" db="EMBL/GenBank/DDBJ databases">
        <title>Rudanella paleaurantiibacter sp. nov., isolated from sludge.</title>
        <authorList>
            <person name="Xu S.Q."/>
        </authorList>
    </citation>
    <scope>NUCLEOTIDE SEQUENCE [LARGE SCALE GENOMIC DNA]</scope>
    <source>
        <strain evidence="5 6">HX-22-17</strain>
    </source>
</reference>